<evidence type="ECO:0000313" key="2">
    <source>
        <dbReference type="EMBL" id="NIJ01275.1"/>
    </source>
</evidence>
<proteinExistence type="predicted"/>
<organism evidence="2 3">
    <name type="scientific">Paenarthrobacter ilicis</name>
    <dbReference type="NCBI Taxonomy" id="43665"/>
    <lineage>
        <taxon>Bacteria</taxon>
        <taxon>Bacillati</taxon>
        <taxon>Actinomycetota</taxon>
        <taxon>Actinomycetes</taxon>
        <taxon>Micrococcales</taxon>
        <taxon>Micrococcaceae</taxon>
        <taxon>Paenarthrobacter</taxon>
    </lineage>
</organism>
<name>A0ABX0TFI4_9MICC</name>
<feature type="region of interest" description="Disordered" evidence="1">
    <location>
        <begin position="1"/>
        <end position="38"/>
    </location>
</feature>
<dbReference type="EMBL" id="JAAOZD010000003">
    <property type="protein sequence ID" value="NIJ01275.1"/>
    <property type="molecule type" value="Genomic_DNA"/>
</dbReference>
<evidence type="ECO:0000256" key="1">
    <source>
        <dbReference type="SAM" id="MobiDB-lite"/>
    </source>
</evidence>
<sequence>MHSAGAAGAADVAGADGEGAAEVDAVDDGVAEADADGLGDAGGALLLPEGLGLGPQAARSSNEAAADVVTNPILMR</sequence>
<reference evidence="2 3" key="1">
    <citation type="submission" date="2020-03" db="EMBL/GenBank/DDBJ databases">
        <title>Genomic Encyclopedia of Type Strains, Phase III (KMG-III): the genomes of soil and plant-associated and newly described type strains.</title>
        <authorList>
            <person name="Whitman W."/>
        </authorList>
    </citation>
    <scope>NUCLEOTIDE SEQUENCE [LARGE SCALE GENOMIC DNA]</scope>
    <source>
        <strain evidence="2 3">CECT 4207</strain>
    </source>
</reference>
<feature type="compositionally biased region" description="Acidic residues" evidence="1">
    <location>
        <begin position="19"/>
        <end position="37"/>
    </location>
</feature>
<keyword evidence="3" id="KW-1185">Reference proteome</keyword>
<dbReference type="Proteomes" id="UP000802392">
    <property type="component" value="Unassembled WGS sequence"/>
</dbReference>
<evidence type="ECO:0000313" key="3">
    <source>
        <dbReference type="Proteomes" id="UP000802392"/>
    </source>
</evidence>
<feature type="compositionally biased region" description="Low complexity" evidence="1">
    <location>
        <begin position="1"/>
        <end position="18"/>
    </location>
</feature>
<comment type="caution">
    <text evidence="2">The sequence shown here is derived from an EMBL/GenBank/DDBJ whole genome shotgun (WGS) entry which is preliminary data.</text>
</comment>
<protein>
    <submittedName>
        <fullName evidence="2">Uncharacterized protein</fullName>
    </submittedName>
</protein>
<gene>
    <name evidence="2" type="ORF">FHR86_001596</name>
</gene>
<accession>A0ABX0TFI4</accession>
<dbReference type="RefSeq" id="WP_167265051.1">
    <property type="nucleotide sequence ID" value="NZ_BAAAVO010000013.1"/>
</dbReference>
<feature type="region of interest" description="Disordered" evidence="1">
    <location>
        <begin position="54"/>
        <end position="76"/>
    </location>
</feature>